<dbReference type="EMBL" id="BNEC01000003">
    <property type="protein sequence ID" value="GHI68580.1"/>
    <property type="molecule type" value="Genomic_DNA"/>
</dbReference>
<gene>
    <name evidence="1" type="ORF">Snoj_24980</name>
</gene>
<keyword evidence="2" id="KW-1185">Reference proteome</keyword>
<evidence type="ECO:0000313" key="1">
    <source>
        <dbReference type="EMBL" id="GHI68580.1"/>
    </source>
</evidence>
<reference evidence="2" key="1">
    <citation type="submission" date="2023-07" db="EMBL/GenBank/DDBJ databases">
        <title>Whole genome shotgun sequence of Streptomyces nojiriensis NBRC 13794.</title>
        <authorList>
            <person name="Komaki H."/>
            <person name="Tamura T."/>
        </authorList>
    </citation>
    <scope>NUCLEOTIDE SEQUENCE [LARGE SCALE GENOMIC DNA]</scope>
    <source>
        <strain evidence="2">NBRC 13794</strain>
    </source>
</reference>
<comment type="caution">
    <text evidence="1">The sequence shown here is derived from an EMBL/GenBank/DDBJ whole genome shotgun (WGS) entry which is preliminary data.</text>
</comment>
<evidence type="ECO:0000313" key="2">
    <source>
        <dbReference type="Proteomes" id="UP000613974"/>
    </source>
</evidence>
<proteinExistence type="predicted"/>
<dbReference type="Proteomes" id="UP000613974">
    <property type="component" value="Unassembled WGS sequence"/>
</dbReference>
<sequence>MEHKDDVDDKVMARLAEAASSGVPVRVHRSAIRGADRLDGFIVGTSAAWTLIALCSDLRLDGWAAVRTPDITKVGWRGGPDCLTVRALRRRGRWPARAPEPALALNGLADLADGASRAFGLVSLHVERDAPGACWIGEVAAVRPKSLRLREVDPEARWHPRLSKFRFEDVTRVDFGGRYERTLLEFAGPCR</sequence>
<accession>A0ABQ3SL39</accession>
<organism evidence="1 2">
    <name type="scientific">Streptomyces nojiriensis</name>
    <dbReference type="NCBI Taxonomy" id="66374"/>
    <lineage>
        <taxon>Bacteria</taxon>
        <taxon>Bacillati</taxon>
        <taxon>Actinomycetota</taxon>
        <taxon>Actinomycetes</taxon>
        <taxon>Kitasatosporales</taxon>
        <taxon>Streptomycetaceae</taxon>
        <taxon>Streptomyces</taxon>
    </lineage>
</organism>
<name>A0ABQ3SL39_9ACTN</name>
<dbReference type="GeneID" id="95594864"/>
<protein>
    <submittedName>
        <fullName evidence="1">Uncharacterized protein</fullName>
    </submittedName>
</protein>
<dbReference type="RefSeq" id="WP_189745002.1">
    <property type="nucleotide sequence ID" value="NZ_BMRL01000016.1"/>
</dbReference>